<comment type="caution">
    <text evidence="3">The sequence shown here is derived from an EMBL/GenBank/DDBJ whole genome shotgun (WGS) entry which is preliminary data.</text>
</comment>
<evidence type="ECO:0000313" key="3">
    <source>
        <dbReference type="EMBL" id="RZU47483.1"/>
    </source>
</evidence>
<evidence type="ECO:0000259" key="2">
    <source>
        <dbReference type="Pfam" id="PF14341"/>
    </source>
</evidence>
<dbReference type="Proteomes" id="UP000292423">
    <property type="component" value="Unassembled WGS sequence"/>
</dbReference>
<keyword evidence="1" id="KW-0812">Transmembrane</keyword>
<dbReference type="OrthoDB" id="6707347at2"/>
<keyword evidence="1" id="KW-0472">Membrane</keyword>
<evidence type="ECO:0000313" key="4">
    <source>
        <dbReference type="Proteomes" id="UP000292423"/>
    </source>
</evidence>
<organism evidence="3 4">
    <name type="scientific">Fluviicoccus keumensis</name>
    <dbReference type="NCBI Taxonomy" id="1435465"/>
    <lineage>
        <taxon>Bacteria</taxon>
        <taxon>Pseudomonadati</taxon>
        <taxon>Pseudomonadota</taxon>
        <taxon>Gammaproteobacteria</taxon>
        <taxon>Moraxellales</taxon>
        <taxon>Moraxellaceae</taxon>
        <taxon>Fluviicoccus</taxon>
    </lineage>
</organism>
<feature type="domain" description="Type 4 fimbrial biogenesis protein PilX N-terminal" evidence="2">
    <location>
        <begin position="17"/>
        <end position="66"/>
    </location>
</feature>
<protein>
    <submittedName>
        <fullName evidence="3">PilX-like prepilin protein</fullName>
    </submittedName>
</protein>
<keyword evidence="1" id="KW-1133">Transmembrane helix</keyword>
<accession>A0A4Q7ZBW6</accession>
<reference evidence="3 4" key="1">
    <citation type="submission" date="2019-02" db="EMBL/GenBank/DDBJ databases">
        <title>Genomic Encyclopedia of Type Strains, Phase IV (KMG-IV): sequencing the most valuable type-strain genomes for metagenomic binning, comparative biology and taxonomic classification.</title>
        <authorList>
            <person name="Goeker M."/>
        </authorList>
    </citation>
    <scope>NUCLEOTIDE SEQUENCE [LARGE SCALE GENOMIC DNA]</scope>
    <source>
        <strain evidence="3 4">DSM 105135</strain>
    </source>
</reference>
<dbReference type="EMBL" id="SHKX01000010">
    <property type="protein sequence ID" value="RZU47483.1"/>
    <property type="molecule type" value="Genomic_DNA"/>
</dbReference>
<feature type="transmembrane region" description="Helical" evidence="1">
    <location>
        <begin position="21"/>
        <end position="43"/>
    </location>
</feature>
<gene>
    <name evidence="3" type="ORF">EV700_0446</name>
</gene>
<dbReference type="RefSeq" id="WP_130410722.1">
    <property type="nucleotide sequence ID" value="NZ_SHKX01000010.1"/>
</dbReference>
<name>A0A4Q7ZBW6_9GAMM</name>
<sequence length="231" mass="24414">MSFRTEEYIRSPGGKQRGATLIVVMLVLVVLTVLGVSAMRMGLSNLNVATNSQVGNLLYQSSDAGLYYLMRLDPLKEAVPGGALAVVNLPGREDMFCMRMKGATPSLKAGVCDPAVTDDFMSGRNAVLTQVYVKSSQIDTAPTLGNDLDNLNQSLTMTSTAVLPAFGSATTATIKGCLALPGDDTVAGKLANGSIYYYEDPAVVSASECLTTNGAIFTTLVEDVQIVRELK</sequence>
<dbReference type="InterPro" id="IPR025746">
    <property type="entry name" value="PilX_N_dom"/>
</dbReference>
<dbReference type="Pfam" id="PF14341">
    <property type="entry name" value="PilX_N"/>
    <property type="match status" value="1"/>
</dbReference>
<evidence type="ECO:0000256" key="1">
    <source>
        <dbReference type="SAM" id="Phobius"/>
    </source>
</evidence>
<proteinExistence type="predicted"/>
<keyword evidence="4" id="KW-1185">Reference proteome</keyword>
<dbReference type="AlphaFoldDB" id="A0A4Q7ZBW6"/>